<sequence>TGSVHRTCTYSLRCWGRAPCSLSGKLPAISTRRLYCSGTHTRPLCTPSGVTDAPLA</sequence>
<dbReference type="EMBL" id="VDMD01000313">
    <property type="protein sequence ID" value="TRM55136.1"/>
    <property type="molecule type" value="Genomic_DNA"/>
</dbReference>
<accession>A0A550BRH9</accession>
<dbReference type="Proteomes" id="UP000320762">
    <property type="component" value="Unassembled WGS sequence"/>
</dbReference>
<feature type="non-terminal residue" evidence="1">
    <location>
        <position position="56"/>
    </location>
</feature>
<reference evidence="1 2" key="1">
    <citation type="journal article" date="2019" name="New Phytol.">
        <title>Comparative genomics reveals unique wood-decay strategies and fruiting body development in the Schizophyllaceae.</title>
        <authorList>
            <person name="Almasi E."/>
            <person name="Sahu N."/>
            <person name="Krizsan K."/>
            <person name="Balint B."/>
            <person name="Kovacs G.M."/>
            <person name="Kiss B."/>
            <person name="Cseklye J."/>
            <person name="Drula E."/>
            <person name="Henrissat B."/>
            <person name="Nagy I."/>
            <person name="Chovatia M."/>
            <person name="Adam C."/>
            <person name="LaButti K."/>
            <person name="Lipzen A."/>
            <person name="Riley R."/>
            <person name="Grigoriev I.V."/>
            <person name="Nagy L.G."/>
        </authorList>
    </citation>
    <scope>NUCLEOTIDE SEQUENCE [LARGE SCALE GENOMIC DNA]</scope>
    <source>
        <strain evidence="1 2">NL-1724</strain>
    </source>
</reference>
<name>A0A550BRH9_9AGAR</name>
<feature type="non-terminal residue" evidence="1">
    <location>
        <position position="1"/>
    </location>
</feature>
<protein>
    <submittedName>
        <fullName evidence="1">Uncharacterized protein</fullName>
    </submittedName>
</protein>
<evidence type="ECO:0000313" key="2">
    <source>
        <dbReference type="Proteomes" id="UP000320762"/>
    </source>
</evidence>
<keyword evidence="2" id="KW-1185">Reference proteome</keyword>
<proteinExistence type="predicted"/>
<dbReference type="AlphaFoldDB" id="A0A550BRH9"/>
<organism evidence="1 2">
    <name type="scientific">Schizophyllum amplum</name>
    <dbReference type="NCBI Taxonomy" id="97359"/>
    <lineage>
        <taxon>Eukaryota</taxon>
        <taxon>Fungi</taxon>
        <taxon>Dikarya</taxon>
        <taxon>Basidiomycota</taxon>
        <taxon>Agaricomycotina</taxon>
        <taxon>Agaricomycetes</taxon>
        <taxon>Agaricomycetidae</taxon>
        <taxon>Agaricales</taxon>
        <taxon>Schizophyllaceae</taxon>
        <taxon>Schizophyllum</taxon>
    </lineage>
</organism>
<comment type="caution">
    <text evidence="1">The sequence shown here is derived from an EMBL/GenBank/DDBJ whole genome shotgun (WGS) entry which is preliminary data.</text>
</comment>
<evidence type="ECO:0000313" key="1">
    <source>
        <dbReference type="EMBL" id="TRM55136.1"/>
    </source>
</evidence>
<gene>
    <name evidence="1" type="ORF">BD626DRAFT_532515</name>
</gene>